<accession>A0A8J5H3J2</accession>
<name>A0A8J5H3J2_ZINOF</name>
<gene>
    <name evidence="2" type="ORF">ZIOFF_022881</name>
</gene>
<dbReference type="PANTHER" id="PTHR33781">
    <property type="entry name" value="PROTEIN PHYTOCHROME KINASE SUBSTRATE 1-RELATED"/>
    <property type="match status" value="1"/>
</dbReference>
<dbReference type="EMBL" id="JACMSC010000006">
    <property type="protein sequence ID" value="KAG6519388.1"/>
    <property type="molecule type" value="Genomic_DNA"/>
</dbReference>
<evidence type="ECO:0000313" key="2">
    <source>
        <dbReference type="EMBL" id="KAG6519388.1"/>
    </source>
</evidence>
<evidence type="ECO:0000313" key="3">
    <source>
        <dbReference type="Proteomes" id="UP000734854"/>
    </source>
</evidence>
<feature type="compositionally biased region" description="Polar residues" evidence="1">
    <location>
        <begin position="128"/>
        <end position="158"/>
    </location>
</feature>
<organism evidence="2 3">
    <name type="scientific">Zingiber officinale</name>
    <name type="common">Ginger</name>
    <name type="synonym">Amomum zingiber</name>
    <dbReference type="NCBI Taxonomy" id="94328"/>
    <lineage>
        <taxon>Eukaryota</taxon>
        <taxon>Viridiplantae</taxon>
        <taxon>Streptophyta</taxon>
        <taxon>Embryophyta</taxon>
        <taxon>Tracheophyta</taxon>
        <taxon>Spermatophyta</taxon>
        <taxon>Magnoliopsida</taxon>
        <taxon>Liliopsida</taxon>
        <taxon>Zingiberales</taxon>
        <taxon>Zingiberaceae</taxon>
        <taxon>Zingiber</taxon>
    </lineage>
</organism>
<sequence>MASGPRIAIHGLWCTSVASDLNGINFGRVVMERYYGVASSFTRGPTTAQSASLPKPHLGAESTLVSSRSAASAARSGRCFDDTEISIFDAERYFNEGHEPVKATVFLNGPAERCDLYPRDDGHAKLGRTTSIHSTPTTASSETSWNSQSGLLANSARGNSLLKDPSKSPSSSGRRLFRGNCPCSGKKAVDVDEKSSVIAKTPIFREAEVGLSSIHERARTEEIKREFGVEEMRKVKISPRICSPNPSLLRTFPPEVDRLTVSSAIPFGNPAGFSFPVLNPSSVNSAQEPPRESLEIFQPTKETADSANAPSDFQHRSVVFPFSDEVGRNSFTFPVIPKIPVDDDAASDASSDLFEIESFSTQATFRRRDSHEHVRRGVDHEATLSIAPSECYAPSEVSVQWSVTTAEGFDRASLANFSSAASHCDDLRIVEVERQRFAGGGRRRCSGLLSCRSEKAVSVGPKPVRSDSVRPTTNRAIWTR</sequence>
<dbReference type="AlphaFoldDB" id="A0A8J5H3J2"/>
<keyword evidence="3" id="KW-1185">Reference proteome</keyword>
<protein>
    <recommendedName>
        <fullName evidence="4">Protein PHYTOCHROME KINASE SUBSTRATE 4</fullName>
    </recommendedName>
</protein>
<evidence type="ECO:0000256" key="1">
    <source>
        <dbReference type="SAM" id="MobiDB-lite"/>
    </source>
</evidence>
<evidence type="ECO:0008006" key="4">
    <source>
        <dbReference type="Google" id="ProtNLM"/>
    </source>
</evidence>
<feature type="region of interest" description="Disordered" evidence="1">
    <location>
        <begin position="118"/>
        <end position="178"/>
    </location>
</feature>
<feature type="compositionally biased region" description="Low complexity" evidence="1">
    <location>
        <begin position="160"/>
        <end position="172"/>
    </location>
</feature>
<dbReference type="InterPro" id="IPR039615">
    <property type="entry name" value="PKS"/>
</dbReference>
<comment type="caution">
    <text evidence="2">The sequence shown here is derived from an EMBL/GenBank/DDBJ whole genome shotgun (WGS) entry which is preliminary data.</text>
</comment>
<dbReference type="GO" id="GO:0009638">
    <property type="term" value="P:phototropism"/>
    <property type="evidence" value="ECO:0007669"/>
    <property type="project" value="InterPro"/>
</dbReference>
<proteinExistence type="predicted"/>
<reference evidence="2 3" key="1">
    <citation type="submission" date="2020-08" db="EMBL/GenBank/DDBJ databases">
        <title>Plant Genome Project.</title>
        <authorList>
            <person name="Zhang R.-G."/>
        </authorList>
    </citation>
    <scope>NUCLEOTIDE SEQUENCE [LARGE SCALE GENOMIC DNA]</scope>
    <source>
        <tissue evidence="2">Rhizome</tissue>
    </source>
</reference>
<dbReference type="PANTHER" id="PTHR33781:SF1">
    <property type="entry name" value="PROTEIN PHYTOCHROME KINASE SUBSTRATE 4"/>
    <property type="match status" value="1"/>
</dbReference>
<dbReference type="Proteomes" id="UP000734854">
    <property type="component" value="Unassembled WGS sequence"/>
</dbReference>